<organism evidence="1">
    <name type="scientific">Anguilla anguilla</name>
    <name type="common">European freshwater eel</name>
    <name type="synonym">Muraena anguilla</name>
    <dbReference type="NCBI Taxonomy" id="7936"/>
    <lineage>
        <taxon>Eukaryota</taxon>
        <taxon>Metazoa</taxon>
        <taxon>Chordata</taxon>
        <taxon>Craniata</taxon>
        <taxon>Vertebrata</taxon>
        <taxon>Euteleostomi</taxon>
        <taxon>Actinopterygii</taxon>
        <taxon>Neopterygii</taxon>
        <taxon>Teleostei</taxon>
        <taxon>Anguilliformes</taxon>
        <taxon>Anguillidae</taxon>
        <taxon>Anguilla</taxon>
    </lineage>
</organism>
<name>A0A0E9SEM7_ANGAN</name>
<proteinExistence type="predicted"/>
<reference evidence="1" key="1">
    <citation type="submission" date="2014-11" db="EMBL/GenBank/DDBJ databases">
        <authorList>
            <person name="Amaro Gonzalez C."/>
        </authorList>
    </citation>
    <scope>NUCLEOTIDE SEQUENCE</scope>
</reference>
<dbReference type="EMBL" id="GBXM01068860">
    <property type="protein sequence ID" value="JAH39717.1"/>
    <property type="molecule type" value="Transcribed_RNA"/>
</dbReference>
<dbReference type="AlphaFoldDB" id="A0A0E9SEM7"/>
<protein>
    <submittedName>
        <fullName evidence="1">Uncharacterized protein</fullName>
    </submittedName>
</protein>
<accession>A0A0E9SEM7</accession>
<reference evidence="1" key="2">
    <citation type="journal article" date="2015" name="Fish Shellfish Immunol.">
        <title>Early steps in the European eel (Anguilla anguilla)-Vibrio vulnificus interaction in the gills: Role of the RtxA13 toxin.</title>
        <authorList>
            <person name="Callol A."/>
            <person name="Pajuelo D."/>
            <person name="Ebbesson L."/>
            <person name="Teles M."/>
            <person name="MacKenzie S."/>
            <person name="Amaro C."/>
        </authorList>
    </citation>
    <scope>NUCLEOTIDE SEQUENCE</scope>
</reference>
<evidence type="ECO:0000313" key="1">
    <source>
        <dbReference type="EMBL" id="JAH39717.1"/>
    </source>
</evidence>
<sequence length="17" mass="2080">MTLSWMPRFTGEKLILR</sequence>